<reference evidence="1 2" key="1">
    <citation type="submission" date="2020-08" db="EMBL/GenBank/DDBJ databases">
        <title>Genomic Encyclopedia of Type Strains, Phase IV (KMG-IV): sequencing the most valuable type-strain genomes for metagenomic binning, comparative biology and taxonomic classification.</title>
        <authorList>
            <person name="Goeker M."/>
        </authorList>
    </citation>
    <scope>NUCLEOTIDE SEQUENCE [LARGE SCALE GENOMIC DNA]</scope>
    <source>
        <strain evidence="1 2">DSM 45385</strain>
    </source>
</reference>
<name>A0A7W8AF27_9ACTN</name>
<sequence length="382" mass="39488">MAIRTITVGLAERHPVEGAVLREAASVAHRLGARFAEAGYEVQTVRLATQPVFGQVPDLAEYAARLQHVMEEEGIGYLSLGPGQAARPDFDLDQLAGVADMLAECEALSCTVQIGTSEHGPRASAAVAAARVVGELAAATPKGVGNFRFAVLSEVGPGHPFFPAAYHEGPGTFSLGLQSAGVVAEALSGIPGELDPAKITERVRGALTEQALPVVRLAEKLATEVGLPFAGIDLSPAPHGDTSIGRAIEHAIAGPFGAPGTLNAAAAITQALRSVQVSRVGYCGLMLPVMEDTTLARAWESGGIDLHQLLAYSAVCGTGLDTVPLPGDTPVEEVARILMDVAALAVRLRKPLSARLFPVPGAGPGDRTDFGSPYLVDVRLPG</sequence>
<dbReference type="AlphaFoldDB" id="A0A7W8AF27"/>
<dbReference type="InterPro" id="IPR007841">
    <property type="entry name" value="UPF0210"/>
</dbReference>
<keyword evidence="2" id="KW-1185">Reference proteome</keyword>
<dbReference type="EMBL" id="JACHIN010000018">
    <property type="protein sequence ID" value="MBB5083613.1"/>
    <property type="molecule type" value="Genomic_DNA"/>
</dbReference>
<dbReference type="SUPFAM" id="SSF51998">
    <property type="entry name" value="PFL-like glycyl radical enzymes"/>
    <property type="match status" value="1"/>
</dbReference>
<dbReference type="Proteomes" id="UP000568380">
    <property type="component" value="Unassembled WGS sequence"/>
</dbReference>
<evidence type="ECO:0008006" key="3">
    <source>
        <dbReference type="Google" id="ProtNLM"/>
    </source>
</evidence>
<dbReference type="Gene3D" id="3.20.70.20">
    <property type="match status" value="1"/>
</dbReference>
<evidence type="ECO:0000313" key="1">
    <source>
        <dbReference type="EMBL" id="MBB5083613.1"/>
    </source>
</evidence>
<organism evidence="1 2">
    <name type="scientific">Nonomuraea endophytica</name>
    <dbReference type="NCBI Taxonomy" id="714136"/>
    <lineage>
        <taxon>Bacteria</taxon>
        <taxon>Bacillati</taxon>
        <taxon>Actinomycetota</taxon>
        <taxon>Actinomycetes</taxon>
        <taxon>Streptosporangiales</taxon>
        <taxon>Streptosporangiaceae</taxon>
        <taxon>Nonomuraea</taxon>
    </lineage>
</organism>
<dbReference type="Pfam" id="PF05167">
    <property type="entry name" value="DUF711"/>
    <property type="match status" value="1"/>
</dbReference>
<gene>
    <name evidence="1" type="ORF">HNR40_009118</name>
</gene>
<proteinExistence type="predicted"/>
<dbReference type="RefSeq" id="WP_221341621.1">
    <property type="nucleotide sequence ID" value="NZ_JACHIN010000018.1"/>
</dbReference>
<dbReference type="PANTHER" id="PTHR37560">
    <property type="entry name" value="UPF0210 PROTEIN SPR0218"/>
    <property type="match status" value="1"/>
</dbReference>
<dbReference type="PANTHER" id="PTHR37560:SF2">
    <property type="entry name" value="DUF711 DOMAIN-CONTAINING PROTEIN"/>
    <property type="match status" value="1"/>
</dbReference>
<comment type="caution">
    <text evidence="1">The sequence shown here is derived from an EMBL/GenBank/DDBJ whole genome shotgun (WGS) entry which is preliminary data.</text>
</comment>
<accession>A0A7W8AF27</accession>
<protein>
    <recommendedName>
        <fullName evidence="3">DUF711 family protein</fullName>
    </recommendedName>
</protein>
<evidence type="ECO:0000313" key="2">
    <source>
        <dbReference type="Proteomes" id="UP000568380"/>
    </source>
</evidence>